<organism evidence="1 2">
    <name type="scientific">Mariniflexile fucanivorans</name>
    <dbReference type="NCBI Taxonomy" id="264023"/>
    <lineage>
        <taxon>Bacteria</taxon>
        <taxon>Pseudomonadati</taxon>
        <taxon>Bacteroidota</taxon>
        <taxon>Flavobacteriia</taxon>
        <taxon>Flavobacteriales</taxon>
        <taxon>Flavobacteriaceae</taxon>
        <taxon>Mariniflexile</taxon>
    </lineage>
</organism>
<dbReference type="RefSeq" id="WP_132217088.1">
    <property type="nucleotide sequence ID" value="NZ_OX156936.1"/>
</dbReference>
<reference evidence="1 2" key="1">
    <citation type="submission" date="2019-03" db="EMBL/GenBank/DDBJ databases">
        <title>Genomic Encyclopedia of Type Strains, Phase IV (KMG-IV): sequencing the most valuable type-strain genomes for metagenomic binning, comparative biology and taxonomic classification.</title>
        <authorList>
            <person name="Goeker M."/>
        </authorList>
    </citation>
    <scope>NUCLEOTIDE SEQUENCE [LARGE SCALE GENOMIC DNA]</scope>
    <source>
        <strain evidence="1 2">DSM 18792</strain>
    </source>
</reference>
<name>A0A4R1RKU5_9FLAO</name>
<protein>
    <submittedName>
        <fullName evidence="1">Uncharacterized protein</fullName>
    </submittedName>
</protein>
<dbReference type="OrthoDB" id="1446962at2"/>
<dbReference type="EMBL" id="SLUP01000003">
    <property type="protein sequence ID" value="TCL66831.1"/>
    <property type="molecule type" value="Genomic_DNA"/>
</dbReference>
<proteinExistence type="predicted"/>
<comment type="caution">
    <text evidence="1">The sequence shown here is derived from an EMBL/GenBank/DDBJ whole genome shotgun (WGS) entry which is preliminary data.</text>
</comment>
<evidence type="ECO:0000313" key="1">
    <source>
        <dbReference type="EMBL" id="TCL66831.1"/>
    </source>
</evidence>
<keyword evidence="2" id="KW-1185">Reference proteome</keyword>
<dbReference type="AlphaFoldDB" id="A0A4R1RKU5"/>
<dbReference type="Proteomes" id="UP000295455">
    <property type="component" value="Unassembled WGS sequence"/>
</dbReference>
<accession>A0A4R1RKU5</accession>
<sequence length="110" mass="12910">MKTKRKELERLIKSAKYKLDTLQPSDIQKGKFKAKYLQFEGYLDLFTTIEALMNVSILATQGDTYCPPHIKDHGRDIRKTLELANRLLPFDEGEFLDNVYVMLRQLESER</sequence>
<gene>
    <name evidence="1" type="ORF">EV196_103250</name>
</gene>
<evidence type="ECO:0000313" key="2">
    <source>
        <dbReference type="Proteomes" id="UP000295455"/>
    </source>
</evidence>